<reference evidence="3" key="1">
    <citation type="submission" date="2016-10" db="EMBL/GenBank/DDBJ databases">
        <authorList>
            <person name="Varghese N."/>
            <person name="Submissions S."/>
        </authorList>
    </citation>
    <scope>NUCLEOTIDE SEQUENCE [LARGE SCALE GENOMIC DNA]</scope>
    <source>
        <strain evidence="3">DSM 25730</strain>
    </source>
</reference>
<dbReference type="RefSeq" id="WP_092853752.1">
    <property type="nucleotide sequence ID" value="NZ_FOMI01000012.1"/>
</dbReference>
<accession>A0A1I1S9W8</accession>
<sequence>MTFFLIALAVILGTIGLVKLIDKFIPSKLKPVLTIALWLLIAFLGYQTYMSIYEPIKFNKEKNKRYAVVIESLIDIRDAQLAHRQVTGKFAKTFDNLIKFIDTAEYTITQRRDSSVIDKELTRRYGVDTTKDIVIIDTLGTVSVKDSLFKSSNRYKTMMNVPVGQEGAKFKMDAGFVEQNKINIPVFEASVKKDVLLYDQNRDLVIQENQIVSVDGVNGDALKVGSMDEVKTGGNWPKTYGDSE</sequence>
<evidence type="ECO:0000313" key="2">
    <source>
        <dbReference type="EMBL" id="SFD40653.1"/>
    </source>
</evidence>
<keyword evidence="1" id="KW-1133">Transmembrane helix</keyword>
<keyword evidence="1" id="KW-0812">Transmembrane</keyword>
<gene>
    <name evidence="2" type="ORF">SAMN04487987_112109</name>
</gene>
<name>A0A1I1S9W8_9FLAO</name>
<dbReference type="AlphaFoldDB" id="A0A1I1S9W8"/>
<dbReference type="STRING" id="870482.SAMN04487987_112109"/>
<keyword evidence="3" id="KW-1185">Reference proteome</keyword>
<keyword evidence="1" id="KW-0472">Membrane</keyword>
<evidence type="ECO:0000256" key="1">
    <source>
        <dbReference type="SAM" id="Phobius"/>
    </source>
</evidence>
<organism evidence="2 3">
    <name type="scientific">Algibacter pectinivorans</name>
    <dbReference type="NCBI Taxonomy" id="870482"/>
    <lineage>
        <taxon>Bacteria</taxon>
        <taxon>Pseudomonadati</taxon>
        <taxon>Bacteroidota</taxon>
        <taxon>Flavobacteriia</taxon>
        <taxon>Flavobacteriales</taxon>
        <taxon>Flavobacteriaceae</taxon>
        <taxon>Algibacter</taxon>
    </lineage>
</organism>
<dbReference type="Proteomes" id="UP000199439">
    <property type="component" value="Unassembled WGS sequence"/>
</dbReference>
<dbReference type="OrthoDB" id="1466422at2"/>
<protein>
    <submittedName>
        <fullName evidence="2">Uncharacterized protein</fullName>
    </submittedName>
</protein>
<feature type="transmembrane region" description="Helical" evidence="1">
    <location>
        <begin position="36"/>
        <end position="56"/>
    </location>
</feature>
<proteinExistence type="predicted"/>
<dbReference type="EMBL" id="FOMI01000012">
    <property type="protein sequence ID" value="SFD40653.1"/>
    <property type="molecule type" value="Genomic_DNA"/>
</dbReference>
<evidence type="ECO:0000313" key="3">
    <source>
        <dbReference type="Proteomes" id="UP000199439"/>
    </source>
</evidence>